<dbReference type="Pfam" id="PF01522">
    <property type="entry name" value="Polysacc_deac_1"/>
    <property type="match status" value="1"/>
</dbReference>
<feature type="domain" description="NodB homology" evidence="4">
    <location>
        <begin position="50"/>
        <end position="232"/>
    </location>
</feature>
<dbReference type="AlphaFoldDB" id="A0A1X7HKD8"/>
<dbReference type="GO" id="GO:0016810">
    <property type="term" value="F:hydrolase activity, acting on carbon-nitrogen (but not peptide) bonds"/>
    <property type="evidence" value="ECO:0007669"/>
    <property type="project" value="InterPro"/>
</dbReference>
<dbReference type="EMBL" id="LT840184">
    <property type="protein sequence ID" value="SMF88293.1"/>
    <property type="molecule type" value="Genomic_DNA"/>
</dbReference>
<dbReference type="Proteomes" id="UP000192940">
    <property type="component" value="Chromosome I"/>
</dbReference>
<evidence type="ECO:0000313" key="6">
    <source>
        <dbReference type="Proteomes" id="UP000192940"/>
    </source>
</evidence>
<dbReference type="CDD" id="cd10917">
    <property type="entry name" value="CE4_NodB_like_6s_7s"/>
    <property type="match status" value="1"/>
</dbReference>
<keyword evidence="6" id="KW-1185">Reference proteome</keyword>
<dbReference type="InterPro" id="IPR050248">
    <property type="entry name" value="Polysacc_deacetylase_ArnD"/>
</dbReference>
<keyword evidence="2" id="KW-0378">Hydrolase</keyword>
<evidence type="ECO:0000313" key="5">
    <source>
        <dbReference type="EMBL" id="SMF88293.1"/>
    </source>
</evidence>
<dbReference type="InterPro" id="IPR002509">
    <property type="entry name" value="NODB_dom"/>
</dbReference>
<sequence length="252" mass="28785">MKKFCLLLLFVITFSLITSPAGAMPSAISKKRDYYEQRGEIVWEVPTPNKVIALTFDDGPDDVSTVKILNLLKQYDAKATFFVVGNRVEKHPEVVKRELEEGHEIGNHSFSHPSFERIGSRLITSELDKTQEAVYKAVGQKPELFRPPGGSYNESIVQFCKNNGLLMILWSWHQDTLDWRKPGVDRIVDKVLKNAHNGDIVLMHDFVSNSTQTSDALEIILPELKKRGYSFVTISELLSYREQTKNYMQVNH</sequence>
<reference evidence="6" key="1">
    <citation type="submission" date="2017-04" db="EMBL/GenBank/DDBJ databases">
        <authorList>
            <person name="Varghese N."/>
            <person name="Submissions S."/>
        </authorList>
    </citation>
    <scope>NUCLEOTIDE SEQUENCE [LARGE SCALE GENOMIC DNA]</scope>
    <source>
        <strain evidence="6">N3/975</strain>
    </source>
</reference>
<evidence type="ECO:0000256" key="1">
    <source>
        <dbReference type="ARBA" id="ARBA00022723"/>
    </source>
</evidence>
<dbReference type="STRING" id="1313296.SAMN05661091_4225"/>
<name>A0A1X7HKD8_9BACL</name>
<keyword evidence="1" id="KW-0479">Metal-binding</keyword>
<dbReference type="SUPFAM" id="SSF88713">
    <property type="entry name" value="Glycoside hydrolase/deacetylase"/>
    <property type="match status" value="1"/>
</dbReference>
<dbReference type="GO" id="GO:0005975">
    <property type="term" value="P:carbohydrate metabolic process"/>
    <property type="evidence" value="ECO:0007669"/>
    <property type="project" value="InterPro"/>
</dbReference>
<evidence type="ECO:0000256" key="2">
    <source>
        <dbReference type="ARBA" id="ARBA00022801"/>
    </source>
</evidence>
<dbReference type="GO" id="GO:0046872">
    <property type="term" value="F:metal ion binding"/>
    <property type="evidence" value="ECO:0007669"/>
    <property type="project" value="UniProtKB-KW"/>
</dbReference>
<protein>
    <submittedName>
        <fullName evidence="5">Polysaccharide deacetylase family sporulation protein PdaB</fullName>
    </submittedName>
</protein>
<feature type="signal peptide" evidence="3">
    <location>
        <begin position="1"/>
        <end position="23"/>
    </location>
</feature>
<gene>
    <name evidence="5" type="ORF">SAMN05661091_4225</name>
</gene>
<feature type="chain" id="PRO_5010862291" evidence="3">
    <location>
        <begin position="24"/>
        <end position="252"/>
    </location>
</feature>
<dbReference type="GO" id="GO:0016020">
    <property type="term" value="C:membrane"/>
    <property type="evidence" value="ECO:0007669"/>
    <property type="project" value="TreeGrafter"/>
</dbReference>
<evidence type="ECO:0000256" key="3">
    <source>
        <dbReference type="SAM" id="SignalP"/>
    </source>
</evidence>
<dbReference type="Gene3D" id="3.20.20.370">
    <property type="entry name" value="Glycoside hydrolase/deacetylase"/>
    <property type="match status" value="1"/>
</dbReference>
<dbReference type="InterPro" id="IPR011330">
    <property type="entry name" value="Glyco_hydro/deAcase_b/a-brl"/>
</dbReference>
<organism evidence="5 6">
    <name type="scientific">Paenibacillus uliginis N3/975</name>
    <dbReference type="NCBI Taxonomy" id="1313296"/>
    <lineage>
        <taxon>Bacteria</taxon>
        <taxon>Bacillati</taxon>
        <taxon>Bacillota</taxon>
        <taxon>Bacilli</taxon>
        <taxon>Bacillales</taxon>
        <taxon>Paenibacillaceae</taxon>
        <taxon>Paenibacillus</taxon>
    </lineage>
</organism>
<proteinExistence type="predicted"/>
<keyword evidence="3" id="KW-0732">Signal</keyword>
<dbReference type="PANTHER" id="PTHR10587">
    <property type="entry name" value="GLYCOSYL TRANSFERASE-RELATED"/>
    <property type="match status" value="1"/>
</dbReference>
<evidence type="ECO:0000259" key="4">
    <source>
        <dbReference type="PROSITE" id="PS51677"/>
    </source>
</evidence>
<dbReference type="PROSITE" id="PS51677">
    <property type="entry name" value="NODB"/>
    <property type="match status" value="1"/>
</dbReference>
<accession>A0A1X7HKD8</accession>
<dbReference type="PANTHER" id="PTHR10587:SF133">
    <property type="entry name" value="CHITIN DEACETYLASE 1-RELATED"/>
    <property type="match status" value="1"/>
</dbReference>
<dbReference type="RefSeq" id="WP_208915009.1">
    <property type="nucleotide sequence ID" value="NZ_LT840184.1"/>
</dbReference>